<evidence type="ECO:0000313" key="1">
    <source>
        <dbReference type="EMBL" id="KAA1076658.1"/>
    </source>
</evidence>
<name>A0A5B0MK88_PUCGR</name>
<organism evidence="1 3">
    <name type="scientific">Puccinia graminis f. sp. tritici</name>
    <dbReference type="NCBI Taxonomy" id="56615"/>
    <lineage>
        <taxon>Eukaryota</taxon>
        <taxon>Fungi</taxon>
        <taxon>Dikarya</taxon>
        <taxon>Basidiomycota</taxon>
        <taxon>Pucciniomycotina</taxon>
        <taxon>Pucciniomycetes</taxon>
        <taxon>Pucciniales</taxon>
        <taxon>Pucciniaceae</taxon>
        <taxon>Puccinia</taxon>
    </lineage>
</organism>
<dbReference type="Proteomes" id="UP000325313">
    <property type="component" value="Unassembled WGS sequence"/>
</dbReference>
<dbReference type="EMBL" id="VSWC01000145">
    <property type="protein sequence ID" value="KAA1076658.1"/>
    <property type="molecule type" value="Genomic_DNA"/>
</dbReference>
<keyword evidence="3" id="KW-1185">Reference proteome</keyword>
<gene>
    <name evidence="1" type="ORF">PGT21_014865</name>
    <name evidence="2" type="ORF">PGTUg99_025201</name>
</gene>
<evidence type="ECO:0000313" key="2">
    <source>
        <dbReference type="EMBL" id="KAA1126821.1"/>
    </source>
</evidence>
<protein>
    <submittedName>
        <fullName evidence="1">Uncharacterized protein</fullName>
    </submittedName>
</protein>
<accession>A0A5B0MK88</accession>
<reference evidence="3 4" key="1">
    <citation type="submission" date="2019-05" db="EMBL/GenBank/DDBJ databases">
        <title>Emergence of the Ug99 lineage of the wheat stem rust pathogen through somatic hybridization.</title>
        <authorList>
            <person name="Li F."/>
            <person name="Upadhyaya N.M."/>
            <person name="Sperschneider J."/>
            <person name="Matny O."/>
            <person name="Nguyen-Phuc H."/>
            <person name="Mago R."/>
            <person name="Raley C."/>
            <person name="Miller M.E."/>
            <person name="Silverstein K.A.T."/>
            <person name="Henningsen E."/>
            <person name="Hirsch C.D."/>
            <person name="Visser B."/>
            <person name="Pretorius Z.A."/>
            <person name="Steffenson B.J."/>
            <person name="Schwessinger B."/>
            <person name="Dodds P.N."/>
            <person name="Figueroa M."/>
        </authorList>
    </citation>
    <scope>NUCLEOTIDE SEQUENCE [LARGE SCALE GENOMIC DNA]</scope>
    <source>
        <strain evidence="1">21-0</strain>
        <strain evidence="2 4">Ug99</strain>
    </source>
</reference>
<evidence type="ECO:0000313" key="4">
    <source>
        <dbReference type="Proteomes" id="UP000325313"/>
    </source>
</evidence>
<sequence length="83" mass="9293">MTHRYARCYAVDMFEGGWKPTIKLYPSAPSTQPLGASGQHADGPSVLRFEVLRDVRRRLKCIVVGQVAPRNDIRSDYGSRAKS</sequence>
<comment type="caution">
    <text evidence="1">The sequence shown here is derived from an EMBL/GenBank/DDBJ whole genome shotgun (WGS) entry which is preliminary data.</text>
</comment>
<evidence type="ECO:0000313" key="3">
    <source>
        <dbReference type="Proteomes" id="UP000324748"/>
    </source>
</evidence>
<dbReference type="AlphaFoldDB" id="A0A5B0MK88"/>
<proteinExistence type="predicted"/>
<dbReference type="EMBL" id="VDEP01000170">
    <property type="protein sequence ID" value="KAA1126821.1"/>
    <property type="molecule type" value="Genomic_DNA"/>
</dbReference>
<dbReference type="Proteomes" id="UP000324748">
    <property type="component" value="Unassembled WGS sequence"/>
</dbReference>